<accession>A0A650CNV8</accession>
<dbReference type="KEGG" id="sazo:D1868_03820"/>
<dbReference type="Proteomes" id="UP000423396">
    <property type="component" value="Chromosome"/>
</dbReference>
<dbReference type="RefSeq" id="WP_156005712.1">
    <property type="nucleotide sequence ID" value="NZ_CP045483.1"/>
</dbReference>
<sequence>MSKGTYLIKNGNRITVITGNYTAEFEENSVKGFMDFQGLKVEFEGKVNSLPKTVEEANEIIKSLFLSPPTKVKIGSVVEAENDKVKIKAWGIIINDINSLFNKLSEIKIFPVDINKISHYYDLPPKVVKNILKESPLEVDERAQRDFMHKYGTQLPRVEELGEFKVILDVDKNFGIARLFYNNNFIYSVKVSLSTLAHYLKLDTKDLIEELLYSLEALINLAGKATGNVLPGVVEVHNDSIIKITSSNEVAEIPINDMSRLSEFIDGLRKKFLLLSQR</sequence>
<dbReference type="GeneID" id="42798171"/>
<dbReference type="EMBL" id="CP045483">
    <property type="protein sequence ID" value="QGR19187.1"/>
    <property type="molecule type" value="Genomic_DNA"/>
</dbReference>
<reference evidence="1 2" key="1">
    <citation type="submission" date="2019-10" db="EMBL/GenBank/DDBJ databases">
        <title>Genome Sequences from Six Type Strain Members of the Archaeal Family Sulfolobaceae: Acidianus ambivalens, Acidianus infernus, Metallosphaera prunae, Stygiolobus azoricus, Sulfolobus metallicus, and Sulfurisphaera ohwakuensis.</title>
        <authorList>
            <person name="Counts J.A."/>
            <person name="Kelly R.M."/>
        </authorList>
    </citation>
    <scope>NUCLEOTIDE SEQUENCE [LARGE SCALE GENOMIC DNA]</scope>
    <source>
        <strain evidence="1 2">FC6</strain>
    </source>
</reference>
<dbReference type="AlphaFoldDB" id="A0A650CNV8"/>
<evidence type="ECO:0000313" key="2">
    <source>
        <dbReference type="Proteomes" id="UP000423396"/>
    </source>
</evidence>
<dbReference type="OrthoDB" id="39116at2157"/>
<proteinExistence type="predicted"/>
<name>A0A650CNV8_9CREN</name>
<keyword evidence="2" id="KW-1185">Reference proteome</keyword>
<organism evidence="1 2">
    <name type="scientific">Stygiolobus azoricus</name>
    <dbReference type="NCBI Taxonomy" id="41675"/>
    <lineage>
        <taxon>Archaea</taxon>
        <taxon>Thermoproteota</taxon>
        <taxon>Thermoprotei</taxon>
        <taxon>Sulfolobales</taxon>
        <taxon>Sulfolobaceae</taxon>
        <taxon>Stygiolobus</taxon>
    </lineage>
</organism>
<protein>
    <submittedName>
        <fullName evidence="1">Uncharacterized protein</fullName>
    </submittedName>
</protein>
<evidence type="ECO:0000313" key="1">
    <source>
        <dbReference type="EMBL" id="QGR19187.1"/>
    </source>
</evidence>
<gene>
    <name evidence="1" type="ORF">D1868_03820</name>
</gene>